<protein>
    <submittedName>
        <fullName evidence="4">PAS domain-containing methyl-accepting chemotaxis protein</fullName>
    </submittedName>
</protein>
<name>A0ABT5HWB2_9CAUL</name>
<evidence type="ECO:0000259" key="2">
    <source>
        <dbReference type="PROSITE" id="PS50111"/>
    </source>
</evidence>
<dbReference type="NCBIfam" id="TIGR00229">
    <property type="entry name" value="sensory_box"/>
    <property type="match status" value="2"/>
</dbReference>
<dbReference type="InterPro" id="IPR013656">
    <property type="entry name" value="PAS_4"/>
</dbReference>
<evidence type="ECO:0000259" key="3">
    <source>
        <dbReference type="PROSITE" id="PS50113"/>
    </source>
</evidence>
<dbReference type="InterPro" id="IPR050903">
    <property type="entry name" value="Bact_Chemotaxis_MeTrfase"/>
</dbReference>
<dbReference type="PRINTS" id="PR00260">
    <property type="entry name" value="CHEMTRNSDUCR"/>
</dbReference>
<dbReference type="InterPro" id="IPR004090">
    <property type="entry name" value="Chemotax_Me-accpt_rcpt"/>
</dbReference>
<keyword evidence="5" id="KW-1185">Reference proteome</keyword>
<evidence type="ECO:0000313" key="4">
    <source>
        <dbReference type="EMBL" id="MDC7684218.1"/>
    </source>
</evidence>
<feature type="domain" description="Methyl-accepting transducer" evidence="2">
    <location>
        <begin position="254"/>
        <end position="490"/>
    </location>
</feature>
<dbReference type="Gene3D" id="1.10.287.950">
    <property type="entry name" value="Methyl-accepting chemotaxis protein"/>
    <property type="match status" value="1"/>
</dbReference>
<dbReference type="InterPro" id="IPR013655">
    <property type="entry name" value="PAS_fold_3"/>
</dbReference>
<evidence type="ECO:0000313" key="5">
    <source>
        <dbReference type="Proteomes" id="UP001214854"/>
    </source>
</evidence>
<gene>
    <name evidence="4" type="ORF">PQU92_13080</name>
</gene>
<dbReference type="PANTHER" id="PTHR24422">
    <property type="entry name" value="CHEMOTAXIS PROTEIN METHYLTRANSFERASE"/>
    <property type="match status" value="1"/>
</dbReference>
<dbReference type="PROSITE" id="PS50113">
    <property type="entry name" value="PAC"/>
    <property type="match status" value="2"/>
</dbReference>
<dbReference type="CDD" id="cd00130">
    <property type="entry name" value="PAS"/>
    <property type="match status" value="2"/>
</dbReference>
<dbReference type="EMBL" id="JAQQKX010000010">
    <property type="protein sequence ID" value="MDC7684218.1"/>
    <property type="molecule type" value="Genomic_DNA"/>
</dbReference>
<dbReference type="InterPro" id="IPR004089">
    <property type="entry name" value="MCPsignal_dom"/>
</dbReference>
<dbReference type="InterPro" id="IPR000700">
    <property type="entry name" value="PAS-assoc_C"/>
</dbReference>
<dbReference type="SMART" id="SM00086">
    <property type="entry name" value="PAC"/>
    <property type="match status" value="2"/>
</dbReference>
<dbReference type="SUPFAM" id="SSF55785">
    <property type="entry name" value="PYP-like sensor domain (PAS domain)"/>
    <property type="match status" value="2"/>
</dbReference>
<reference evidence="4 5" key="1">
    <citation type="submission" date="2023-01" db="EMBL/GenBank/DDBJ databases">
        <title>Novel species of the genus Asticcacaulis isolated from rivers.</title>
        <authorList>
            <person name="Lu H."/>
        </authorList>
    </citation>
    <scope>NUCLEOTIDE SEQUENCE [LARGE SCALE GENOMIC DNA]</scope>
    <source>
        <strain evidence="4 5">BYS171W</strain>
    </source>
</reference>
<keyword evidence="1" id="KW-0807">Transducer</keyword>
<dbReference type="InterPro" id="IPR001610">
    <property type="entry name" value="PAC"/>
</dbReference>
<dbReference type="RefSeq" id="WP_272748675.1">
    <property type="nucleotide sequence ID" value="NZ_JAQQKX010000010.1"/>
</dbReference>
<dbReference type="Gene3D" id="3.30.450.20">
    <property type="entry name" value="PAS domain"/>
    <property type="match status" value="2"/>
</dbReference>
<dbReference type="PANTHER" id="PTHR24422:SF10">
    <property type="entry name" value="CHEMOTAXIS PROTEIN METHYLTRANSFERASE 2"/>
    <property type="match status" value="1"/>
</dbReference>
<evidence type="ECO:0000256" key="1">
    <source>
        <dbReference type="PROSITE-ProRule" id="PRU00284"/>
    </source>
</evidence>
<dbReference type="InterPro" id="IPR035965">
    <property type="entry name" value="PAS-like_dom_sf"/>
</dbReference>
<sequence>MFFSSKTADGDHAVVSALHASQAVIEFTPNGDILTANDNFLKATGYSLSEIAGRHHSLFCDPAYAQSEAYRRFWADLAHGEFAAGVYKRFGRDGSPIWLQATYNPIRDKSGKVIKVVKFAADITEAKLRDMDYKGKIDAIDRAQAVIEFTPKGQILTANANFLAAVGYTLDEIRGRHHSLFCDAAVVNSDAYRRFWESLARGEFQSAEYRRIGKGGREIHIQATYNPVFGDAGEVVKVVKFASDITETVQRRERSERLNQELGAVIGQILDANSMTSRVAHATDETGTMIHAVASAAEELSASVREISNSMGNARGGVEAVFKHTETANISAERLGKSAESMTQVVNLIQDIASQINLLALNATIESARAGEAGRGFAVVASEVKTLANQAARSTQTISEEIANMQGVTSEVTGTLNLISGSMNDVLENVASIAGALEQQNAATTTISADMQSAVSAVGRITDSMGTISGTFSQVASASEEVKRQMEALAVA</sequence>
<dbReference type="Pfam" id="PF08447">
    <property type="entry name" value="PAS_3"/>
    <property type="match status" value="1"/>
</dbReference>
<dbReference type="Proteomes" id="UP001214854">
    <property type="component" value="Unassembled WGS sequence"/>
</dbReference>
<organism evidence="4 5">
    <name type="scientific">Asticcacaulis aquaticus</name>
    <dbReference type="NCBI Taxonomy" id="2984212"/>
    <lineage>
        <taxon>Bacteria</taxon>
        <taxon>Pseudomonadati</taxon>
        <taxon>Pseudomonadota</taxon>
        <taxon>Alphaproteobacteria</taxon>
        <taxon>Caulobacterales</taxon>
        <taxon>Caulobacteraceae</taxon>
        <taxon>Asticcacaulis</taxon>
    </lineage>
</organism>
<accession>A0ABT5HWB2</accession>
<feature type="domain" description="PAC" evidence="3">
    <location>
        <begin position="80"/>
        <end position="135"/>
    </location>
</feature>
<proteinExistence type="predicted"/>
<dbReference type="Pfam" id="PF00015">
    <property type="entry name" value="MCPsignal"/>
    <property type="match status" value="1"/>
</dbReference>
<feature type="domain" description="PAC" evidence="3">
    <location>
        <begin position="205"/>
        <end position="257"/>
    </location>
</feature>
<dbReference type="InterPro" id="IPR000014">
    <property type="entry name" value="PAS"/>
</dbReference>
<dbReference type="SUPFAM" id="SSF58104">
    <property type="entry name" value="Methyl-accepting chemotaxis protein (MCP) signaling domain"/>
    <property type="match status" value="1"/>
</dbReference>
<dbReference type="PROSITE" id="PS50111">
    <property type="entry name" value="CHEMOTAXIS_TRANSDUC_2"/>
    <property type="match status" value="1"/>
</dbReference>
<dbReference type="Pfam" id="PF08448">
    <property type="entry name" value="PAS_4"/>
    <property type="match status" value="1"/>
</dbReference>
<dbReference type="SMART" id="SM00283">
    <property type="entry name" value="MA"/>
    <property type="match status" value="1"/>
</dbReference>
<comment type="caution">
    <text evidence="4">The sequence shown here is derived from an EMBL/GenBank/DDBJ whole genome shotgun (WGS) entry which is preliminary data.</text>
</comment>